<dbReference type="EMBL" id="JAWQEG010000003">
    <property type="protein sequence ID" value="KAK3896309.1"/>
    <property type="molecule type" value="Genomic_DNA"/>
</dbReference>
<keyword evidence="1 3" id="KW-0863">Zinc-finger</keyword>
<dbReference type="GO" id="GO:0043240">
    <property type="term" value="C:Fanconi anaemia nuclear complex"/>
    <property type="evidence" value="ECO:0007669"/>
    <property type="project" value="InterPro"/>
</dbReference>
<evidence type="ECO:0000256" key="2">
    <source>
        <dbReference type="ARBA" id="ARBA00022833"/>
    </source>
</evidence>
<dbReference type="Gene3D" id="3.10.110.20">
    <property type="entry name" value="RWD domain-like"/>
    <property type="match status" value="1"/>
</dbReference>
<dbReference type="InterPro" id="IPR026850">
    <property type="entry name" value="FANCL_C"/>
</dbReference>
<dbReference type="GO" id="GO:0008270">
    <property type="term" value="F:zinc ion binding"/>
    <property type="evidence" value="ECO:0007669"/>
    <property type="project" value="UniProtKB-KW"/>
</dbReference>
<evidence type="ECO:0000313" key="6">
    <source>
        <dbReference type="Proteomes" id="UP001286313"/>
    </source>
</evidence>
<dbReference type="SUPFAM" id="SSF57850">
    <property type="entry name" value="RING/U-box"/>
    <property type="match status" value="1"/>
</dbReference>
<dbReference type="InterPro" id="IPR026848">
    <property type="entry name" value="Fancl"/>
</dbReference>
<proteinExistence type="predicted"/>
<comment type="caution">
    <text evidence="5">The sequence shown here is derived from an EMBL/GenBank/DDBJ whole genome shotgun (WGS) entry which is preliminary data.</text>
</comment>
<dbReference type="Pfam" id="PF09765">
    <property type="entry name" value="FANCL_d1"/>
    <property type="match status" value="1"/>
</dbReference>
<organism evidence="5 6">
    <name type="scientific">Petrolisthes cinctipes</name>
    <name type="common">Flat porcelain crab</name>
    <dbReference type="NCBI Taxonomy" id="88211"/>
    <lineage>
        <taxon>Eukaryota</taxon>
        <taxon>Metazoa</taxon>
        <taxon>Ecdysozoa</taxon>
        <taxon>Arthropoda</taxon>
        <taxon>Crustacea</taxon>
        <taxon>Multicrustacea</taxon>
        <taxon>Malacostraca</taxon>
        <taxon>Eumalacostraca</taxon>
        <taxon>Eucarida</taxon>
        <taxon>Decapoda</taxon>
        <taxon>Pleocyemata</taxon>
        <taxon>Anomura</taxon>
        <taxon>Galatheoidea</taxon>
        <taxon>Porcellanidae</taxon>
        <taxon>Petrolisthes</taxon>
    </lineage>
</organism>
<accession>A0AAE1GNL7</accession>
<keyword evidence="6" id="KW-1185">Reference proteome</keyword>
<evidence type="ECO:0000256" key="3">
    <source>
        <dbReference type="PROSITE-ProRule" id="PRU00175"/>
    </source>
</evidence>
<dbReference type="Pfam" id="PF18891">
    <property type="entry name" value="FANCL_d3"/>
    <property type="match status" value="1"/>
</dbReference>
<dbReference type="Pfam" id="PF18890">
    <property type="entry name" value="FANCL_d2"/>
    <property type="match status" value="1"/>
</dbReference>
<name>A0AAE1GNL7_PETCI</name>
<protein>
    <recommendedName>
        <fullName evidence="4">RING-type domain-containing protein</fullName>
    </recommendedName>
</protein>
<evidence type="ECO:0000259" key="4">
    <source>
        <dbReference type="PROSITE" id="PS50089"/>
    </source>
</evidence>
<dbReference type="InterPro" id="IPR019162">
    <property type="entry name" value="FancL_WD-rpt_cont_dom"/>
</dbReference>
<dbReference type="InterPro" id="IPR016135">
    <property type="entry name" value="UBQ-conjugating_enzyme/RWD"/>
</dbReference>
<dbReference type="PANTHER" id="PTHR13206:SF0">
    <property type="entry name" value="E3 UBIQUITIN-PROTEIN LIGASE FANCL"/>
    <property type="match status" value="1"/>
</dbReference>
<keyword evidence="2" id="KW-0862">Zinc</keyword>
<evidence type="ECO:0000256" key="1">
    <source>
        <dbReference type="ARBA" id="ARBA00022771"/>
    </source>
</evidence>
<dbReference type="PANTHER" id="PTHR13206">
    <property type="entry name" value="UBIQUITIN LIGASE PROTEIN PHF9 FANCONI ANEMIA GROUP L PROTEIN"/>
    <property type="match status" value="1"/>
</dbReference>
<evidence type="ECO:0000313" key="5">
    <source>
        <dbReference type="EMBL" id="KAK3896309.1"/>
    </source>
</evidence>
<dbReference type="InterPro" id="IPR043898">
    <property type="entry name" value="FANCL_d2"/>
</dbReference>
<dbReference type="Gene3D" id="3.30.40.10">
    <property type="entry name" value="Zinc/RING finger domain, C3HC4 (zinc finger)"/>
    <property type="match status" value="1"/>
</dbReference>
<dbReference type="GO" id="GO:0061630">
    <property type="term" value="F:ubiquitin protein ligase activity"/>
    <property type="evidence" value="ECO:0007669"/>
    <property type="project" value="TreeGrafter"/>
</dbReference>
<dbReference type="CDD" id="cd23832">
    <property type="entry name" value="DRWD-C_FANCL"/>
    <property type="match status" value="1"/>
</dbReference>
<dbReference type="CDD" id="cd23831">
    <property type="entry name" value="DRWD-N_FANCL"/>
    <property type="match status" value="1"/>
</dbReference>
<dbReference type="AlphaFoldDB" id="A0AAE1GNL7"/>
<dbReference type="Proteomes" id="UP001286313">
    <property type="component" value="Unassembled WGS sequence"/>
</dbReference>
<sequence length="384" mass="42566">MAVLEVCARFPLLSPELSNPRSPTVFHGFINVGGVDHEVYISTPHFPSAVGLTLSTDCHLTSLITACHSHLLQGKIYQTVLEFLLKLQQICSSHINSVDCKGEGEGLAVLNKPLFDSLLMHLDTIGWSRVSQVSSDFTVFSLTTRDEGGRTHIMKVKVGTGYPQEQPEVEADLPNNITFSYNPSEGVVSVVDAWEKQLCAMQDVWQVLDELDSSALVLDPPAPPPRRAITRRILLENQVSVQLSVSLQHPRCFPQCHLLGPSRLTSPLAAMLLQNFQDWDLERSIKANLETILDVGVVCKKGVRAEGEQGRAREEGQGIECAICYCLHLEDALPDLTCDSCSHTYHLQCLYEWLCGQTNSRHSVNVIFGECPFCRELIMCKLPA</sequence>
<dbReference type="SMART" id="SM01197">
    <property type="entry name" value="FANCL_C"/>
    <property type="match status" value="1"/>
</dbReference>
<reference evidence="5" key="1">
    <citation type="submission" date="2023-10" db="EMBL/GenBank/DDBJ databases">
        <title>Genome assemblies of two species of porcelain crab, Petrolisthes cinctipes and Petrolisthes manimaculis (Anomura: Porcellanidae).</title>
        <authorList>
            <person name="Angst P."/>
        </authorList>
    </citation>
    <scope>NUCLEOTIDE SEQUENCE</scope>
    <source>
        <strain evidence="5">PB745_01</strain>
        <tissue evidence="5">Gill</tissue>
    </source>
</reference>
<dbReference type="InterPro" id="IPR044037">
    <property type="entry name" value="FANCL_d3"/>
</dbReference>
<gene>
    <name evidence="5" type="ORF">Pcinc_000052</name>
</gene>
<dbReference type="GO" id="GO:0006513">
    <property type="term" value="P:protein monoubiquitination"/>
    <property type="evidence" value="ECO:0007669"/>
    <property type="project" value="TreeGrafter"/>
</dbReference>
<dbReference type="CDD" id="cd23786">
    <property type="entry name" value="ELF_FANCL"/>
    <property type="match status" value="1"/>
</dbReference>
<dbReference type="InterPro" id="IPR043003">
    <property type="entry name" value="FANCL_d3_sf"/>
</dbReference>
<dbReference type="InterPro" id="IPR001841">
    <property type="entry name" value="Znf_RING"/>
</dbReference>
<keyword evidence="1 3" id="KW-0479">Metal-binding</keyword>
<dbReference type="GO" id="GO:0036297">
    <property type="term" value="P:interstrand cross-link repair"/>
    <property type="evidence" value="ECO:0007669"/>
    <property type="project" value="InterPro"/>
</dbReference>
<dbReference type="Pfam" id="PF11793">
    <property type="entry name" value="FANCL_C"/>
    <property type="match status" value="1"/>
</dbReference>
<feature type="domain" description="RING-type" evidence="4">
    <location>
        <begin position="321"/>
        <end position="375"/>
    </location>
</feature>
<dbReference type="InterPro" id="IPR013083">
    <property type="entry name" value="Znf_RING/FYVE/PHD"/>
</dbReference>
<dbReference type="Gene3D" id="3.10.110.10">
    <property type="entry name" value="Ubiquitin Conjugating Enzyme"/>
    <property type="match status" value="1"/>
</dbReference>
<dbReference type="PROSITE" id="PS50089">
    <property type="entry name" value="ZF_RING_2"/>
    <property type="match status" value="1"/>
</dbReference>